<feature type="coiled-coil region" evidence="1">
    <location>
        <begin position="353"/>
        <end position="380"/>
    </location>
</feature>
<keyword evidence="1" id="KW-0175">Coiled coil</keyword>
<dbReference type="EMBL" id="JADCNL010000001">
    <property type="protein sequence ID" value="KAG0498509.1"/>
    <property type="molecule type" value="Genomic_DNA"/>
</dbReference>
<dbReference type="OrthoDB" id="783449at2759"/>
<dbReference type="GO" id="GO:0009535">
    <property type="term" value="C:chloroplast thylakoid membrane"/>
    <property type="evidence" value="ECO:0007669"/>
    <property type="project" value="TreeGrafter"/>
</dbReference>
<reference evidence="3 4" key="1">
    <citation type="journal article" date="2020" name="Nat. Food">
        <title>A phased Vanilla planifolia genome enables genetic improvement of flavour and production.</title>
        <authorList>
            <person name="Hasing T."/>
            <person name="Tang H."/>
            <person name="Brym M."/>
            <person name="Khazi F."/>
            <person name="Huang T."/>
            <person name="Chambers A.H."/>
        </authorList>
    </citation>
    <scope>NUCLEOTIDE SEQUENCE [LARGE SCALE GENOMIC DNA]</scope>
    <source>
        <tissue evidence="3">Leaf</tissue>
    </source>
</reference>
<proteinExistence type="predicted"/>
<protein>
    <submittedName>
        <fullName evidence="3">Uncharacterized protein</fullName>
    </submittedName>
</protein>
<keyword evidence="4" id="KW-1185">Reference proteome</keyword>
<feature type="transmembrane region" description="Helical" evidence="2">
    <location>
        <begin position="630"/>
        <end position="655"/>
    </location>
</feature>
<accession>A0A835RZJ1</accession>
<keyword evidence="2" id="KW-1133">Transmembrane helix</keyword>
<dbReference type="InterPro" id="IPR027417">
    <property type="entry name" value="P-loop_NTPase"/>
</dbReference>
<dbReference type="SUPFAM" id="SSF52540">
    <property type="entry name" value="P-loop containing nucleoside triphosphate hydrolases"/>
    <property type="match status" value="1"/>
</dbReference>
<dbReference type="Gene3D" id="3.40.50.300">
    <property type="entry name" value="P-loop containing nucleotide triphosphate hydrolases"/>
    <property type="match status" value="1"/>
</dbReference>
<comment type="caution">
    <text evidence="3">The sequence shown here is derived from an EMBL/GenBank/DDBJ whole genome shotgun (WGS) entry which is preliminary data.</text>
</comment>
<evidence type="ECO:0000256" key="1">
    <source>
        <dbReference type="SAM" id="Coils"/>
    </source>
</evidence>
<dbReference type="AlphaFoldDB" id="A0A835RZJ1"/>
<gene>
    <name evidence="3" type="ORF">HPP92_003200</name>
</gene>
<dbReference type="GO" id="GO:0006508">
    <property type="term" value="P:proteolysis"/>
    <property type="evidence" value="ECO:0007669"/>
    <property type="project" value="TreeGrafter"/>
</dbReference>
<evidence type="ECO:0000313" key="3">
    <source>
        <dbReference type="EMBL" id="KAG0498509.1"/>
    </source>
</evidence>
<sequence length="920" mass="106608">MAQMLSHRATHVWVTESDSAENTLVGVVSYVDILCAVTKTPATMEVTCITIEGRIPSNPHMMIVGPIKHDKCLKSHSSLQRTPGRRRRVIYAATPPSIINLPCRSLFRYSFRSPQSPKDAHTIVNSLAKSVRKTLTVAIFTAAFALVPFPGGRIFPAIATPTVVEKNEKGETLTDHEFSGYTRRLLSVVSVLLRRIEDVKSGKGDMNGVNDALGVVKANKRKIQDEVIGNLNAELKELKTAKMELIRRSEEVLDLALAAMKEEGWLLRNDEQKNKRPRELSFIEKESELLVQSFSRWMVEFKHGSQQKNYPIAASVKDIQMELEAAQKDYWEQKLLPTVLEIEDSGILWDSNTQAFTNKIEQALKESQQMQKNLETQIRRKFKKFGDEKCFLVNTPEEEVLKGFPEVELKWMFGTKEIIVPKAVRVHLFHGWKKWREQAKANLKKQLLENINHGRQYLVQRQEHILLDRERLVAKTWYNDERKRWEMDPVAVPYAVSKKLMESARIRFDWAVMYVTLKGDDKEYFVDIKEFDLLFEDFGGFDGLYMRMIASGIRTVVQLMWIPLSDLDMHQQYLLIKIFPILEFIIPKQVRMSIGMAWPEEAHQAVDSTWYLKWQCEAEVRHRARKRDSFIWYLWFFIKSYVYVVVLFNVIQFLWKVPWLLGHGGLRRKDPNLRKLRRLDRAKGKDILEVNSSLDVPSFFGLFHSTVISLRENKGNKNAADANNDDVKSESFTCGISGKIQLSFKRDRDPIRSVFNQMKRVKNPPIPLSEFSIVESLRDEINDIVTFLQNPRAFSERGARAPRGVLIVGEPNRKTSLALAIAAEAKVPVVEVKASQLERKVLKTRMVWFYWQQLIILNKSMRHCVNQVVWTGVLRLQRLTQMEREKILHLAAKETMDHDLIDFVDWKKDTLLPDMKFLKP</sequence>
<evidence type="ECO:0000313" key="4">
    <source>
        <dbReference type="Proteomes" id="UP000636800"/>
    </source>
</evidence>
<dbReference type="Proteomes" id="UP000636800">
    <property type="component" value="Chromosome 1"/>
</dbReference>
<evidence type="ECO:0000256" key="2">
    <source>
        <dbReference type="SAM" id="Phobius"/>
    </source>
</evidence>
<dbReference type="PANTHER" id="PTHR23076">
    <property type="entry name" value="METALLOPROTEASE M41 FTSH"/>
    <property type="match status" value="1"/>
</dbReference>
<keyword evidence="2" id="KW-0472">Membrane</keyword>
<dbReference type="PANTHER" id="PTHR23076:SF58">
    <property type="entry name" value="INACTIVE ATP-DEPENDENT ZINC METALLOPROTEASE FTSHI 5, CHLOROPLASTIC-RELATED"/>
    <property type="match status" value="1"/>
</dbReference>
<name>A0A835RZJ1_VANPL</name>
<keyword evidence="2" id="KW-0812">Transmembrane</keyword>
<dbReference type="GO" id="GO:0004176">
    <property type="term" value="F:ATP-dependent peptidase activity"/>
    <property type="evidence" value="ECO:0007669"/>
    <property type="project" value="TreeGrafter"/>
</dbReference>
<organism evidence="3 4">
    <name type="scientific">Vanilla planifolia</name>
    <name type="common">Vanilla</name>
    <dbReference type="NCBI Taxonomy" id="51239"/>
    <lineage>
        <taxon>Eukaryota</taxon>
        <taxon>Viridiplantae</taxon>
        <taxon>Streptophyta</taxon>
        <taxon>Embryophyta</taxon>
        <taxon>Tracheophyta</taxon>
        <taxon>Spermatophyta</taxon>
        <taxon>Magnoliopsida</taxon>
        <taxon>Liliopsida</taxon>
        <taxon>Asparagales</taxon>
        <taxon>Orchidaceae</taxon>
        <taxon>Vanilloideae</taxon>
        <taxon>Vanilleae</taxon>
        <taxon>Vanilla</taxon>
    </lineage>
</organism>